<dbReference type="Pfam" id="PF02225">
    <property type="entry name" value="PA"/>
    <property type="match status" value="1"/>
</dbReference>
<feature type="active site" description="Charge relay system" evidence="8 9">
    <location>
        <position position="51"/>
    </location>
</feature>
<dbReference type="PRINTS" id="PR00723">
    <property type="entry name" value="SUBTILISIN"/>
</dbReference>
<evidence type="ECO:0000313" key="14">
    <source>
        <dbReference type="Proteomes" id="UP001172457"/>
    </source>
</evidence>
<evidence type="ECO:0000256" key="3">
    <source>
        <dbReference type="ARBA" id="ARBA00022670"/>
    </source>
</evidence>
<dbReference type="Gene3D" id="2.60.40.2310">
    <property type="match status" value="1"/>
</dbReference>
<feature type="domain" description="Subtilisin-like protease fibronectin type-III" evidence="12">
    <location>
        <begin position="544"/>
        <end position="642"/>
    </location>
</feature>
<sequence>MENMDGFVSARRERVYKLHTTHTPTFLGLHQNLGLWKGSNYGKGIIIGILDTGITPGHPSFNDTGVPPPPSKWKGKCEEAVVCNNKLIGARDFTNSTSGSLDDEGHGTHTSSTAGGNFVDGANVFGNAQGTAAGMAPLAHVAMYKVCDEYGCSDSAILAAMDAAIEDGVDVLSLSLGGASVPFYEDGIAVGAFSAIQRGIFVSCSAGNSGPINSTLSNEAPWILTVGASTVDRKIRATVHLGNKVLIDGESLFQPKDFPHDLIPLVYPGLTGGQDVAWCAQGSLEKVDVKGKIVVCDRGGGYSENRQRTNGKRRRRGGMILVNQVIDGDSTEADAHVLPASHVGSDGGIAIKSYINSTSSPVATIEFHGTVIGVDTAPQVVSFSSRGPSLASPGILKPDIVGPGVSILAAWPVSVENKTQTKATFNMISGTSMSCPHLAGISALLKSAHPDWSPAAIKSAIMTTAGQVNLGGQPIKDERELPADVFALGAGHVNPSKASDPGLIFDIQPNDYVPYLCGLGYTSQQVGVIVQKRVTCSKVIAEAQLNYPSFAVTLAAGDEKTFTRTVTNVGEANATYTINIDSVPVGLTLGIGPAELKFTELNQKLTYDVYFIRDSQSEVRTSYAEGSMTWSNGKHSVRTPYSIKYL</sequence>
<dbReference type="GO" id="GO:0005576">
    <property type="term" value="C:extracellular region"/>
    <property type="evidence" value="ECO:0007669"/>
    <property type="project" value="UniProtKB-SubCell"/>
</dbReference>
<keyword evidence="14" id="KW-1185">Reference proteome</keyword>
<dbReference type="InterPro" id="IPR036852">
    <property type="entry name" value="Peptidase_S8/S53_dom_sf"/>
</dbReference>
<dbReference type="FunFam" id="3.50.30.30:FF:000005">
    <property type="entry name" value="subtilisin-like protease SBT1.5"/>
    <property type="match status" value="1"/>
</dbReference>
<comment type="similarity">
    <text evidence="2 9">Belongs to the peptidase S8 family.</text>
</comment>
<dbReference type="PROSITE" id="PS51892">
    <property type="entry name" value="SUBTILASE"/>
    <property type="match status" value="1"/>
</dbReference>
<dbReference type="Proteomes" id="UP001172457">
    <property type="component" value="Chromosome 8"/>
</dbReference>
<evidence type="ECO:0000256" key="4">
    <source>
        <dbReference type="ARBA" id="ARBA00022729"/>
    </source>
</evidence>
<dbReference type="InterPro" id="IPR041469">
    <property type="entry name" value="Subtilisin-like_FN3"/>
</dbReference>
<feature type="domain" description="PA" evidence="11">
    <location>
        <begin position="264"/>
        <end position="349"/>
    </location>
</feature>
<keyword evidence="3 9" id="KW-0645">Protease</keyword>
<dbReference type="PANTHER" id="PTHR10795">
    <property type="entry name" value="PROPROTEIN CONVERTASE SUBTILISIN/KEXIN"/>
    <property type="match status" value="1"/>
</dbReference>
<feature type="active site" description="Charge relay system" evidence="8 9">
    <location>
        <position position="432"/>
    </location>
</feature>
<feature type="domain" description="Peptidase S8/S53" evidence="10">
    <location>
        <begin position="42"/>
        <end position="469"/>
    </location>
</feature>
<proteinExistence type="inferred from homology"/>
<keyword evidence="7" id="KW-0325">Glycoprotein</keyword>
<dbReference type="InterPro" id="IPR000209">
    <property type="entry name" value="Peptidase_S8/S53_dom"/>
</dbReference>
<dbReference type="CDD" id="cd02120">
    <property type="entry name" value="PA_subtilisin_like"/>
    <property type="match status" value="1"/>
</dbReference>
<evidence type="ECO:0000256" key="9">
    <source>
        <dbReference type="PROSITE-ProRule" id="PRU01240"/>
    </source>
</evidence>
<comment type="caution">
    <text evidence="13">The sequence shown here is derived from an EMBL/GenBank/DDBJ whole genome shotgun (WGS) entry which is preliminary data.</text>
</comment>
<dbReference type="CDD" id="cd04852">
    <property type="entry name" value="Peptidases_S8_3"/>
    <property type="match status" value="1"/>
</dbReference>
<keyword evidence="5 9" id="KW-0378">Hydrolase</keyword>
<dbReference type="GO" id="GO:0004252">
    <property type="term" value="F:serine-type endopeptidase activity"/>
    <property type="evidence" value="ECO:0007669"/>
    <property type="project" value="UniProtKB-UniRule"/>
</dbReference>
<dbReference type="GO" id="GO:0006508">
    <property type="term" value="P:proteolysis"/>
    <property type="evidence" value="ECO:0007669"/>
    <property type="project" value="UniProtKB-KW"/>
</dbReference>
<evidence type="ECO:0000256" key="6">
    <source>
        <dbReference type="ARBA" id="ARBA00022825"/>
    </source>
</evidence>
<dbReference type="FunFam" id="3.40.50.200:FF:000006">
    <property type="entry name" value="Subtilisin-like protease SBT1.5"/>
    <property type="match status" value="1"/>
</dbReference>
<dbReference type="InterPro" id="IPR023827">
    <property type="entry name" value="Peptidase_S8_Asp-AS"/>
</dbReference>
<evidence type="ECO:0000256" key="1">
    <source>
        <dbReference type="ARBA" id="ARBA00004613"/>
    </source>
</evidence>
<dbReference type="AlphaFoldDB" id="A0AA38VW37"/>
<dbReference type="InterPro" id="IPR003137">
    <property type="entry name" value="PA_domain"/>
</dbReference>
<evidence type="ECO:0000313" key="13">
    <source>
        <dbReference type="EMBL" id="KAJ9537047.1"/>
    </source>
</evidence>
<comment type="subcellular location">
    <subcellularLocation>
        <location evidence="1">Secreted</location>
    </subcellularLocation>
</comment>
<feature type="active site" description="Charge relay system" evidence="8 9">
    <location>
        <position position="106"/>
    </location>
</feature>
<accession>A0AA38VW37</accession>
<reference evidence="13" key="1">
    <citation type="submission" date="2023-03" db="EMBL/GenBank/DDBJ databases">
        <title>Chromosome-scale reference genome and RAD-based genetic map of yellow starthistle (Centaurea solstitialis) reveal putative structural variation and QTLs associated with invader traits.</title>
        <authorList>
            <person name="Reatini B."/>
            <person name="Cang F.A."/>
            <person name="Jiang Q."/>
            <person name="Mckibben M.T.W."/>
            <person name="Barker M.S."/>
            <person name="Rieseberg L.H."/>
            <person name="Dlugosch K.M."/>
        </authorList>
    </citation>
    <scope>NUCLEOTIDE SEQUENCE</scope>
    <source>
        <strain evidence="13">CAN-66</strain>
        <tissue evidence="13">Leaf</tissue>
    </source>
</reference>
<dbReference type="SUPFAM" id="SSF52743">
    <property type="entry name" value="Subtilisin-like"/>
    <property type="match status" value="1"/>
</dbReference>
<name>A0AA38VW37_9ASTR</name>
<dbReference type="InterPro" id="IPR015500">
    <property type="entry name" value="Peptidase_S8_subtilisin-rel"/>
</dbReference>
<dbReference type="Pfam" id="PF17766">
    <property type="entry name" value="fn3_6"/>
    <property type="match status" value="1"/>
</dbReference>
<gene>
    <name evidence="13" type="ORF">OSB04_029780</name>
</gene>
<evidence type="ECO:0000256" key="5">
    <source>
        <dbReference type="ARBA" id="ARBA00022801"/>
    </source>
</evidence>
<dbReference type="Gene3D" id="3.50.30.30">
    <property type="match status" value="1"/>
</dbReference>
<evidence type="ECO:0000256" key="8">
    <source>
        <dbReference type="PIRSR" id="PIRSR615500-1"/>
    </source>
</evidence>
<dbReference type="Gene3D" id="3.40.50.200">
    <property type="entry name" value="Peptidase S8/S53 domain"/>
    <property type="match status" value="1"/>
</dbReference>
<dbReference type="Pfam" id="PF00082">
    <property type="entry name" value="Peptidase_S8"/>
    <property type="match status" value="1"/>
</dbReference>
<keyword evidence="6 9" id="KW-0720">Serine protease</keyword>
<evidence type="ECO:0000259" key="10">
    <source>
        <dbReference type="Pfam" id="PF00082"/>
    </source>
</evidence>
<organism evidence="13 14">
    <name type="scientific">Centaurea solstitialis</name>
    <name type="common">yellow star-thistle</name>
    <dbReference type="NCBI Taxonomy" id="347529"/>
    <lineage>
        <taxon>Eukaryota</taxon>
        <taxon>Viridiplantae</taxon>
        <taxon>Streptophyta</taxon>
        <taxon>Embryophyta</taxon>
        <taxon>Tracheophyta</taxon>
        <taxon>Spermatophyta</taxon>
        <taxon>Magnoliopsida</taxon>
        <taxon>eudicotyledons</taxon>
        <taxon>Gunneridae</taxon>
        <taxon>Pentapetalae</taxon>
        <taxon>asterids</taxon>
        <taxon>campanulids</taxon>
        <taxon>Asterales</taxon>
        <taxon>Asteraceae</taxon>
        <taxon>Carduoideae</taxon>
        <taxon>Cardueae</taxon>
        <taxon>Centaureinae</taxon>
        <taxon>Centaurea</taxon>
    </lineage>
</organism>
<evidence type="ECO:0000259" key="11">
    <source>
        <dbReference type="Pfam" id="PF02225"/>
    </source>
</evidence>
<dbReference type="EMBL" id="JARYMX010000008">
    <property type="protein sequence ID" value="KAJ9537047.1"/>
    <property type="molecule type" value="Genomic_DNA"/>
</dbReference>
<evidence type="ECO:0000256" key="7">
    <source>
        <dbReference type="ARBA" id="ARBA00023180"/>
    </source>
</evidence>
<protein>
    <submittedName>
        <fullName evidence="13">Uncharacterized protein</fullName>
    </submittedName>
</protein>
<dbReference type="PROSITE" id="PS00136">
    <property type="entry name" value="SUBTILASE_ASP"/>
    <property type="match status" value="1"/>
</dbReference>
<evidence type="ECO:0000259" key="12">
    <source>
        <dbReference type="Pfam" id="PF17766"/>
    </source>
</evidence>
<dbReference type="InterPro" id="IPR034197">
    <property type="entry name" value="Peptidases_S8_3"/>
</dbReference>
<evidence type="ECO:0000256" key="2">
    <source>
        <dbReference type="ARBA" id="ARBA00011073"/>
    </source>
</evidence>
<keyword evidence="4" id="KW-0732">Signal</keyword>
<dbReference type="InterPro" id="IPR045051">
    <property type="entry name" value="SBT"/>
</dbReference>